<name>A0A1H6YCS3_9BACT</name>
<keyword evidence="2" id="KW-1185">Reference proteome</keyword>
<sequence>MAILFQKIVPGIGGEIWPSVFGALGAVRKGRLPDQLFNGNYKKNHKSRSPCDGMNVLTDDRSGRGTAKDGVQLHFFEHLVLKGLGQFIDFIHPPGDSYHGTGRAFAKRHFCQF</sequence>
<dbReference type="STRING" id="1416801.SAMN05192553_103369"/>
<evidence type="ECO:0000313" key="2">
    <source>
        <dbReference type="Proteomes" id="UP000199403"/>
    </source>
</evidence>
<proteinExistence type="predicted"/>
<evidence type="ECO:0000313" key="1">
    <source>
        <dbReference type="EMBL" id="SEJ34545.1"/>
    </source>
</evidence>
<gene>
    <name evidence="1" type="ORF">SAMN05192553_103369</name>
</gene>
<protein>
    <submittedName>
        <fullName evidence="1">Uncharacterized protein</fullName>
    </submittedName>
</protein>
<reference evidence="2" key="1">
    <citation type="submission" date="2016-10" db="EMBL/GenBank/DDBJ databases">
        <authorList>
            <person name="Varghese N."/>
            <person name="Submissions S."/>
        </authorList>
    </citation>
    <scope>NUCLEOTIDE SEQUENCE [LARGE SCALE GENOMIC DNA]</scope>
    <source>
        <strain evidence="2">IBRC-M 10761</strain>
    </source>
</reference>
<dbReference type="AlphaFoldDB" id="A0A1H6YCS3"/>
<dbReference type="EMBL" id="FNZH01000003">
    <property type="protein sequence ID" value="SEJ34545.1"/>
    <property type="molecule type" value="Genomic_DNA"/>
</dbReference>
<organism evidence="1 2">
    <name type="scientific">Cyclobacterium xiamenense</name>
    <dbReference type="NCBI Taxonomy" id="1297121"/>
    <lineage>
        <taxon>Bacteria</taxon>
        <taxon>Pseudomonadati</taxon>
        <taxon>Bacteroidota</taxon>
        <taxon>Cytophagia</taxon>
        <taxon>Cytophagales</taxon>
        <taxon>Cyclobacteriaceae</taxon>
        <taxon>Cyclobacterium</taxon>
    </lineage>
</organism>
<accession>A0A1H6YCS3</accession>
<dbReference type="Proteomes" id="UP000199403">
    <property type="component" value="Unassembled WGS sequence"/>
</dbReference>